<reference evidence="2 3" key="1">
    <citation type="submission" date="2024-02" db="EMBL/GenBank/DDBJ databases">
        <title>A draft genome for the cacao thread blight pathogen Marasmius crinis-equi.</title>
        <authorList>
            <person name="Cohen S.P."/>
            <person name="Baruah I.K."/>
            <person name="Amoako-Attah I."/>
            <person name="Bukari Y."/>
            <person name="Meinhardt L.W."/>
            <person name="Bailey B.A."/>
        </authorList>
    </citation>
    <scope>NUCLEOTIDE SEQUENCE [LARGE SCALE GENOMIC DNA]</scope>
    <source>
        <strain evidence="2 3">GH-76</strain>
    </source>
</reference>
<keyword evidence="3" id="KW-1185">Reference proteome</keyword>
<evidence type="ECO:0000313" key="3">
    <source>
        <dbReference type="Proteomes" id="UP001465976"/>
    </source>
</evidence>
<feature type="compositionally biased region" description="Polar residues" evidence="1">
    <location>
        <begin position="1"/>
        <end position="10"/>
    </location>
</feature>
<feature type="compositionally biased region" description="Polar residues" evidence="1">
    <location>
        <begin position="21"/>
        <end position="33"/>
    </location>
</feature>
<feature type="compositionally biased region" description="Polar residues" evidence="1">
    <location>
        <begin position="155"/>
        <end position="165"/>
    </location>
</feature>
<organism evidence="2 3">
    <name type="scientific">Marasmius crinis-equi</name>
    <dbReference type="NCBI Taxonomy" id="585013"/>
    <lineage>
        <taxon>Eukaryota</taxon>
        <taxon>Fungi</taxon>
        <taxon>Dikarya</taxon>
        <taxon>Basidiomycota</taxon>
        <taxon>Agaricomycotina</taxon>
        <taxon>Agaricomycetes</taxon>
        <taxon>Agaricomycetidae</taxon>
        <taxon>Agaricales</taxon>
        <taxon>Marasmiineae</taxon>
        <taxon>Marasmiaceae</taxon>
        <taxon>Marasmius</taxon>
    </lineage>
</organism>
<feature type="compositionally biased region" description="Basic residues" evidence="1">
    <location>
        <begin position="75"/>
        <end position="84"/>
    </location>
</feature>
<gene>
    <name evidence="2" type="ORF">V5O48_015925</name>
</gene>
<proteinExistence type="predicted"/>
<evidence type="ECO:0000256" key="1">
    <source>
        <dbReference type="SAM" id="MobiDB-lite"/>
    </source>
</evidence>
<comment type="caution">
    <text evidence="2">The sequence shown here is derived from an EMBL/GenBank/DDBJ whole genome shotgun (WGS) entry which is preliminary data.</text>
</comment>
<protein>
    <submittedName>
        <fullName evidence="2">Uncharacterized protein</fullName>
    </submittedName>
</protein>
<sequence length="184" mass="20642">MSSKSQSQDPSAKKRNHDNEQQTNTPLASTNPKKMTKQHSEGIDMGNMIKEKRKRKEMEKMKGDEINSAGDEPKKTKKTKKTKKKEAVDSAKDMKGYLLKNGVDVCNKVPLKKALSKAVDTFQDDMSNEEQPPRKRARTGKEKAHSKSAKKSSKTTQPFARSPSPTVEEVDDPEETPQQQLGRS</sequence>
<evidence type="ECO:0000313" key="2">
    <source>
        <dbReference type="EMBL" id="KAL0566091.1"/>
    </source>
</evidence>
<feature type="region of interest" description="Disordered" evidence="1">
    <location>
        <begin position="119"/>
        <end position="184"/>
    </location>
</feature>
<accession>A0ABR3ET40</accession>
<feature type="compositionally biased region" description="Basic and acidic residues" evidence="1">
    <location>
        <begin position="56"/>
        <end position="65"/>
    </location>
</feature>
<feature type="region of interest" description="Disordered" evidence="1">
    <location>
        <begin position="1"/>
        <end position="93"/>
    </location>
</feature>
<dbReference type="Proteomes" id="UP001465976">
    <property type="component" value="Unassembled WGS sequence"/>
</dbReference>
<dbReference type="EMBL" id="JBAHYK010002012">
    <property type="protein sequence ID" value="KAL0566091.1"/>
    <property type="molecule type" value="Genomic_DNA"/>
</dbReference>
<name>A0ABR3ET40_9AGAR</name>